<gene>
    <name evidence="2" type="primary">hcnA_1</name>
    <name evidence="2" type="ORF">PsAD2_00164</name>
</gene>
<keyword evidence="3" id="KW-1185">Reference proteome</keyword>
<dbReference type="STRING" id="989403.SAMN05421798_10335"/>
<comment type="caution">
    <text evidence="2">The sequence shown here is derived from an EMBL/GenBank/DDBJ whole genome shotgun (WGS) entry which is preliminary data.</text>
</comment>
<evidence type="ECO:0000313" key="3">
    <source>
        <dbReference type="Proteomes" id="UP000076577"/>
    </source>
</evidence>
<accession>A0A166BCZ4</accession>
<dbReference type="Gene3D" id="3.10.20.440">
    <property type="entry name" value="2Fe-2S iron-sulphur cluster binding domain, sarcosine oxidase, alpha subunit, N-terminal domain"/>
    <property type="match status" value="1"/>
</dbReference>
<sequence>MIRLVPDQSSAIKRSEQVTFYFDGEPMLGHVGESVAVAVQRNGRQRLRQAPNDGAARGMFCCMGLCQECTVRVDGRVVESCRTTVSSGLKVTSLDARS</sequence>
<evidence type="ECO:0000313" key="2">
    <source>
        <dbReference type="EMBL" id="KZL22138.1"/>
    </source>
</evidence>
<protein>
    <submittedName>
        <fullName evidence="2">Hydrogen cyanide synthase subunit HcnA</fullName>
        <ecNumber evidence="2">1.4.99.5</ecNumber>
    </submittedName>
</protein>
<dbReference type="OrthoDB" id="573392at2"/>
<keyword evidence="1 2" id="KW-0560">Oxidoreductase</keyword>
<reference evidence="2 3" key="1">
    <citation type="journal article" date="2016" name="Front. Microbiol.">
        <title>Comparative Genomic Analysis Reveals a Diverse Repertoire of Genes Involved in Prokaryote-Eukaryote Interactions within the Pseudovibrio Genus.</title>
        <authorList>
            <person name="Romano S."/>
            <person name="Fernandez-Guerra A."/>
            <person name="Reen F.J."/>
            <person name="Glockner F.O."/>
            <person name="Crowley S.P."/>
            <person name="O'Sullivan O."/>
            <person name="Cotter P.D."/>
            <person name="Adams C."/>
            <person name="Dobson A.D."/>
            <person name="O'Gara F."/>
        </authorList>
    </citation>
    <scope>NUCLEOTIDE SEQUENCE [LARGE SCALE GENOMIC DNA]</scope>
    <source>
        <strain evidence="2 3">Ad2</strain>
    </source>
</reference>
<dbReference type="Pfam" id="PF13510">
    <property type="entry name" value="Fer2_4"/>
    <property type="match status" value="1"/>
</dbReference>
<dbReference type="GO" id="GO:0050622">
    <property type="term" value="F:glycine dehydrogenase (cyanide-forming) activity"/>
    <property type="evidence" value="ECO:0007669"/>
    <property type="project" value="UniProtKB-EC"/>
</dbReference>
<dbReference type="InterPro" id="IPR042204">
    <property type="entry name" value="2Fe-2S-bd_N"/>
</dbReference>
<dbReference type="EC" id="1.4.99.5" evidence="2"/>
<dbReference type="Proteomes" id="UP000076577">
    <property type="component" value="Unassembled WGS sequence"/>
</dbReference>
<dbReference type="AlphaFoldDB" id="A0A166BCZ4"/>
<dbReference type="RefSeq" id="WP_068000691.1">
    <property type="nucleotide sequence ID" value="NZ_FOFM01000003.1"/>
</dbReference>
<dbReference type="SUPFAM" id="SSF54292">
    <property type="entry name" value="2Fe-2S ferredoxin-like"/>
    <property type="match status" value="1"/>
</dbReference>
<name>A0A166BCZ4_9HYPH</name>
<organism evidence="2 3">
    <name type="scientific">Pseudovibrio axinellae</name>
    <dbReference type="NCBI Taxonomy" id="989403"/>
    <lineage>
        <taxon>Bacteria</taxon>
        <taxon>Pseudomonadati</taxon>
        <taxon>Pseudomonadota</taxon>
        <taxon>Alphaproteobacteria</taxon>
        <taxon>Hyphomicrobiales</taxon>
        <taxon>Stappiaceae</taxon>
        <taxon>Pseudovibrio</taxon>
    </lineage>
</organism>
<dbReference type="PATRIC" id="fig|989403.3.peg.174"/>
<dbReference type="EMBL" id="LMCB01000001">
    <property type="protein sequence ID" value="KZL22138.1"/>
    <property type="molecule type" value="Genomic_DNA"/>
</dbReference>
<dbReference type="InterPro" id="IPR036010">
    <property type="entry name" value="2Fe-2S_ferredoxin-like_sf"/>
</dbReference>
<dbReference type="GO" id="GO:0051536">
    <property type="term" value="F:iron-sulfur cluster binding"/>
    <property type="evidence" value="ECO:0007669"/>
    <property type="project" value="InterPro"/>
</dbReference>
<evidence type="ECO:0000256" key="1">
    <source>
        <dbReference type="ARBA" id="ARBA00023002"/>
    </source>
</evidence>
<proteinExistence type="predicted"/>